<dbReference type="Gene3D" id="3.80.10.10">
    <property type="entry name" value="Ribonuclease Inhibitor"/>
    <property type="match status" value="1"/>
</dbReference>
<dbReference type="InterPro" id="IPR058922">
    <property type="entry name" value="WHD_DRP"/>
</dbReference>
<evidence type="ECO:0000256" key="2">
    <source>
        <dbReference type="ARBA" id="ARBA00022821"/>
    </source>
</evidence>
<organism evidence="6 7">
    <name type="scientific">Ziziphus jujuba var. spinosa</name>
    <dbReference type="NCBI Taxonomy" id="714518"/>
    <lineage>
        <taxon>Eukaryota</taxon>
        <taxon>Viridiplantae</taxon>
        <taxon>Streptophyta</taxon>
        <taxon>Embryophyta</taxon>
        <taxon>Tracheophyta</taxon>
        <taxon>Spermatophyta</taxon>
        <taxon>Magnoliopsida</taxon>
        <taxon>eudicotyledons</taxon>
        <taxon>Gunneridae</taxon>
        <taxon>Pentapetalae</taxon>
        <taxon>rosids</taxon>
        <taxon>fabids</taxon>
        <taxon>Rosales</taxon>
        <taxon>Rhamnaceae</taxon>
        <taxon>Paliureae</taxon>
        <taxon>Ziziphus</taxon>
    </lineage>
</organism>
<evidence type="ECO:0008006" key="8">
    <source>
        <dbReference type="Google" id="ProtNLM"/>
    </source>
</evidence>
<reference evidence="6" key="1">
    <citation type="journal article" date="2021" name="Front. Plant Sci.">
        <title>Chromosome-Scale Genome Assembly for Chinese Sour Jujube and Insights Into Its Genome Evolution and Domestication Signature.</title>
        <authorList>
            <person name="Shen L.-Y."/>
            <person name="Luo H."/>
            <person name="Wang X.-L."/>
            <person name="Wang X.-M."/>
            <person name="Qiu X.-J."/>
            <person name="Liu H."/>
            <person name="Zhou S.-S."/>
            <person name="Jia K.-H."/>
            <person name="Nie S."/>
            <person name="Bao Y.-T."/>
            <person name="Zhang R.-G."/>
            <person name="Yun Q.-Z."/>
            <person name="Chai Y.-H."/>
            <person name="Lu J.-Y."/>
            <person name="Li Y."/>
            <person name="Zhao S.-W."/>
            <person name="Mao J.-F."/>
            <person name="Jia S.-G."/>
            <person name="Mao Y.-M."/>
        </authorList>
    </citation>
    <scope>NUCLEOTIDE SEQUENCE</scope>
    <source>
        <strain evidence="6">AT0</strain>
        <tissue evidence="6">Leaf</tissue>
    </source>
</reference>
<feature type="domain" description="Disease resistance R13L4/SHOC-2-like LRR" evidence="5">
    <location>
        <begin position="481"/>
        <end position="712"/>
    </location>
</feature>
<dbReference type="PANTHER" id="PTHR23155">
    <property type="entry name" value="DISEASE RESISTANCE PROTEIN RP"/>
    <property type="match status" value="1"/>
</dbReference>
<dbReference type="GO" id="GO:0098542">
    <property type="term" value="P:defense response to other organism"/>
    <property type="evidence" value="ECO:0007669"/>
    <property type="project" value="TreeGrafter"/>
</dbReference>
<sequence length="783" mass="88785">MNIQKIIEELPKFIDTLSVHTKKSTAESAQNESNDNDEHEISSSTNNIQDGCNNNVAGVNDIDNQDKTASSGGSQNGNVDKEGDKKIDQDNNFLKCILSMFSSLAVINNSNNNEIEGVKDANSSSNNKSKKAEFAAIADGGDSNNRSNNGSSSQSGHYIHKDSQIRKLHSNLKQIEDALITLWNFQEKELGKELYSQLEKLKTILDSSLSPQQTADSSSEPTEVQQITNLHDINKKITKLKRQIPSRRKSSSTTSQHNSQSNDRVENWNGDGDHLVSNWISESLVGSSVYKEIQGIFNELNDKEKACLLGFAVFPENEEVKKRLLTYWWVGEDLIEVPEAETAENIAGKRLKEFMKKGLIEPIYRKQIRGIDHHAKSFRMHPLVRSVLIKLAKENAGNQTHTTSSSKRVILVKDKELKSSNNRALAADQDQDPDLYPEYHPEKLELEDLETIFNVDETFPDTRLEMKTAKEGEWSSKMKKYLKVLYLGKWQNSSENHIEVESTRFLEGLKNLKSLRLLSLQGISRINELPNSISKMTSLRILDLKECHTLEVYPRSQNSKSLKGFVICDHKKQSGNLCTLEGLEGMKNLRKLSISISRKEDFPTENALKSLQMLDKLQKLTLSWGGDSNRSSTKTNPVKKSAPAILKPSLSKLRSITMNFKAGTDNKQIANTDQHHLKLPVNLVKLDLQCFPEADVPKWMDPDQENNLSHLKKLYLRGGGLRDLKYKWKAVEILRLKFLSDMRMNWEQLQESFPKLSLLEKVDCPWVTFCPCDESGMWQNHEN</sequence>
<protein>
    <recommendedName>
        <fullName evidence="8">Disease resistance RPP13-like protein 4</fullName>
    </recommendedName>
</protein>
<dbReference type="InterPro" id="IPR036388">
    <property type="entry name" value="WH-like_DNA-bd_sf"/>
</dbReference>
<feature type="compositionally biased region" description="Polar residues" evidence="3">
    <location>
        <begin position="67"/>
        <end position="78"/>
    </location>
</feature>
<dbReference type="Gene3D" id="1.10.10.10">
    <property type="entry name" value="Winged helix-like DNA-binding domain superfamily/Winged helix DNA-binding domain"/>
    <property type="match status" value="1"/>
</dbReference>
<feature type="region of interest" description="Disordered" evidence="3">
    <location>
        <begin position="240"/>
        <end position="269"/>
    </location>
</feature>
<dbReference type="InterPro" id="IPR055414">
    <property type="entry name" value="LRR_R13L4/SHOC2-like"/>
</dbReference>
<accession>A0A978UHD5</accession>
<name>A0A978UHD5_ZIZJJ</name>
<evidence type="ECO:0000259" key="5">
    <source>
        <dbReference type="Pfam" id="PF23598"/>
    </source>
</evidence>
<feature type="domain" description="Disease resistance protein winged helix" evidence="4">
    <location>
        <begin position="313"/>
        <end position="385"/>
    </location>
</feature>
<evidence type="ECO:0000313" key="6">
    <source>
        <dbReference type="EMBL" id="KAH7514216.1"/>
    </source>
</evidence>
<proteinExistence type="predicted"/>
<evidence type="ECO:0000256" key="3">
    <source>
        <dbReference type="SAM" id="MobiDB-lite"/>
    </source>
</evidence>
<feature type="compositionally biased region" description="Polar residues" evidence="3">
    <location>
        <begin position="42"/>
        <end position="57"/>
    </location>
</feature>
<dbReference type="PANTHER" id="PTHR23155:SF1076">
    <property type="entry name" value="LEUCINE-RICH REPEAT (LRR) FAMILY PROTEIN-RELATED"/>
    <property type="match status" value="1"/>
</dbReference>
<dbReference type="OrthoDB" id="1110401at2759"/>
<feature type="region of interest" description="Disordered" evidence="3">
    <location>
        <begin position="137"/>
        <end position="158"/>
    </location>
</feature>
<keyword evidence="1" id="KW-0677">Repeat</keyword>
<dbReference type="SUPFAM" id="SSF52058">
    <property type="entry name" value="L domain-like"/>
    <property type="match status" value="1"/>
</dbReference>
<comment type="caution">
    <text evidence="6">The sequence shown here is derived from an EMBL/GenBank/DDBJ whole genome shotgun (WGS) entry which is preliminary data.</text>
</comment>
<feature type="compositionally biased region" description="Low complexity" evidence="3">
    <location>
        <begin position="140"/>
        <end position="156"/>
    </location>
</feature>
<dbReference type="InterPro" id="IPR044974">
    <property type="entry name" value="Disease_R_plants"/>
</dbReference>
<dbReference type="EMBL" id="JAEACU010000011">
    <property type="protein sequence ID" value="KAH7514216.1"/>
    <property type="molecule type" value="Genomic_DNA"/>
</dbReference>
<dbReference type="Proteomes" id="UP000813462">
    <property type="component" value="Unassembled WGS sequence"/>
</dbReference>
<dbReference type="InterPro" id="IPR032675">
    <property type="entry name" value="LRR_dom_sf"/>
</dbReference>
<evidence type="ECO:0000259" key="4">
    <source>
        <dbReference type="Pfam" id="PF23559"/>
    </source>
</evidence>
<evidence type="ECO:0000256" key="1">
    <source>
        <dbReference type="ARBA" id="ARBA00022737"/>
    </source>
</evidence>
<gene>
    <name evidence="6" type="ORF">FEM48_Zijuj11G0065300</name>
</gene>
<keyword evidence="2" id="KW-0611">Plant defense</keyword>
<feature type="region of interest" description="Disordered" evidence="3">
    <location>
        <begin position="24"/>
        <end position="85"/>
    </location>
</feature>
<evidence type="ECO:0000313" key="7">
    <source>
        <dbReference type="Proteomes" id="UP000813462"/>
    </source>
</evidence>
<dbReference type="Pfam" id="PF23598">
    <property type="entry name" value="LRR_14"/>
    <property type="match status" value="1"/>
</dbReference>
<feature type="compositionally biased region" description="Basic residues" evidence="3">
    <location>
        <begin position="240"/>
        <end position="250"/>
    </location>
</feature>
<dbReference type="Pfam" id="PF23559">
    <property type="entry name" value="WHD_DRP"/>
    <property type="match status" value="1"/>
</dbReference>
<feature type="compositionally biased region" description="Low complexity" evidence="3">
    <location>
        <begin position="251"/>
        <end position="262"/>
    </location>
</feature>
<dbReference type="AlphaFoldDB" id="A0A978UHD5"/>